<proteinExistence type="predicted"/>
<evidence type="ECO:0008006" key="4">
    <source>
        <dbReference type="Google" id="ProtNLM"/>
    </source>
</evidence>
<evidence type="ECO:0000313" key="3">
    <source>
        <dbReference type="Proteomes" id="UP001165423"/>
    </source>
</evidence>
<evidence type="ECO:0000313" key="2">
    <source>
        <dbReference type="EMBL" id="MCJ0826464.1"/>
    </source>
</evidence>
<reference evidence="2 3" key="1">
    <citation type="submission" date="2022-03" db="EMBL/GenBank/DDBJ databases">
        <title>Luteimonas soily sp. nov., a novel bacterium isolated from the soil.</title>
        <authorList>
            <person name="Zhang X."/>
        </authorList>
    </citation>
    <scope>NUCLEOTIDE SEQUENCE [LARGE SCALE GENOMIC DNA]</scope>
    <source>
        <strain evidence="2 3">50</strain>
    </source>
</reference>
<comment type="caution">
    <text evidence="2">The sequence shown here is derived from an EMBL/GenBank/DDBJ whole genome shotgun (WGS) entry which is preliminary data.</text>
</comment>
<name>A0ABT0A649_9GAMM</name>
<accession>A0ABT0A649</accession>
<gene>
    <name evidence="2" type="ORF">MQC88_10965</name>
</gene>
<evidence type="ECO:0000256" key="1">
    <source>
        <dbReference type="SAM" id="MobiDB-lite"/>
    </source>
</evidence>
<organism evidence="2 3">
    <name type="scientific">Cognatiluteimonas sedimenti</name>
    <dbReference type="NCBI Taxonomy" id="2927791"/>
    <lineage>
        <taxon>Bacteria</taxon>
        <taxon>Pseudomonadati</taxon>
        <taxon>Pseudomonadota</taxon>
        <taxon>Gammaproteobacteria</taxon>
        <taxon>Lysobacterales</taxon>
        <taxon>Lysobacteraceae</taxon>
        <taxon>Cognatiluteimonas</taxon>
    </lineage>
</organism>
<dbReference type="EMBL" id="JALGCL010000004">
    <property type="protein sequence ID" value="MCJ0826464.1"/>
    <property type="molecule type" value="Genomic_DNA"/>
</dbReference>
<dbReference type="RefSeq" id="WP_243321974.1">
    <property type="nucleotide sequence ID" value="NZ_JALGCL010000004.1"/>
</dbReference>
<sequence>MTARTPAQAAAAPAAMTAFLRGVERRAALFAALQCGDASVGDEALVAALQVFAAGARQWPVADWPRRFWSTLLAAPALRGAPAQSGWPAPFGSLAGLGRGPRAALLLRLVAGLAEPDAAAVLGIAEPTYRLALQRAAPRRADGSADADAWQALDQAAREALRQLPVPRMVQLTQMREAALTVRGRQAEIAAARGRRAPGSRAGRPCWLLPSLRAALALCVAAFAATFLWPDAWLPQRASSQRIELAALPSTDAPRANFDAATALLSHRDFELLLFAQTASATDQALLRDLEFYAWYAAGIAAQPASALPLPDAAQPLPDAPAGGQEVGNATP</sequence>
<keyword evidence="3" id="KW-1185">Reference proteome</keyword>
<protein>
    <recommendedName>
        <fullName evidence="4">DNA-directed RNA polymerase specialized sigma24 family protein</fullName>
    </recommendedName>
</protein>
<feature type="compositionally biased region" description="Low complexity" evidence="1">
    <location>
        <begin position="312"/>
        <end position="322"/>
    </location>
</feature>
<feature type="region of interest" description="Disordered" evidence="1">
    <location>
        <begin position="312"/>
        <end position="332"/>
    </location>
</feature>
<dbReference type="Proteomes" id="UP001165423">
    <property type="component" value="Unassembled WGS sequence"/>
</dbReference>